<evidence type="ECO:0000256" key="7">
    <source>
        <dbReference type="ARBA" id="ARBA00023065"/>
    </source>
</evidence>
<sequence>MMAALAGTCLGGMTVPVWADDADDENGTNVLEEVIVTATKRATKLMDTPIAISAFTDENLNKLGIKNVKDLNNLVPNMSIMIDVESNAPIITMRGVRSANTTEWGDPAVGVHFDGIYSPRPQGALALMFDIERAEVLRGPQGTLFGRNSTVGSVNVISKKPDFDAVSGKLQVEYGRWNQRSVKAVLNVPVTDTFAVRAAAVIEKRDSNLEGFWDPNQWDQRYLQEMGLKFEPTDSAVGPATNDVNNRSFFYDQLYTPIPVADKSKFYNNINNYALRLSAYWQPTEDFSWLLTGEHYRDDSAGGLNPRDCERIKDRPADVNGGSCTDIWGTEDNFVTYVNIPGKNDMTLNSVRSHLVWGVTEGIQLVYNAGYQSQERAGQIDLDQGFYFWDQMLKWVDTDYDSWSHEVQLQSTGEGKLQWIAGYFNFKEDNAMNGQYHGAMGGVSLWLQPKRTIESEAFFAQGTYELTEKLFLTAGARYTKDVKQDQGGRNYGCWSPECYTDVAWAEVWGYIDWSRPLDEQIENTGAVRANLNALPSDYYDYPNAAFAIDSTNDVKEDWSKVTWRIGLDYDLSDDTMIYGYVANGYKGGGIGDVLIRQSDGERFDTSYDGETVITYELGIKTKAMDGKMNLRANAFYSDYKNQQFTQMTTYDVIDIFEVDPDTGLPVAAQQELRTFLTRNAANSKIMGVELEMEWNAWENGHIGGYVTFMDTDISADYTKRWATEPGQVFKDYDEASQDLTKPWFRNLRGNDLAYSPSFSFTMNISHDFNLENGGRITPFLNVHYESSSYVSIDNTDKWELDPSVLNEGIDLDIYSDKRAAWALANFNLKYTAADDVWFLEAYVNNLTNADVNWWQGYAGTTPVAAKARRTYGMRAGVEF</sequence>
<dbReference type="InterPro" id="IPR036942">
    <property type="entry name" value="Beta-barrel_TonB_sf"/>
</dbReference>
<keyword evidence="7" id="KW-0406">Ion transport</keyword>
<evidence type="ECO:0000259" key="13">
    <source>
        <dbReference type="Pfam" id="PF00593"/>
    </source>
</evidence>
<dbReference type="Pfam" id="PF00593">
    <property type="entry name" value="TonB_dep_Rec_b-barrel"/>
    <property type="match status" value="1"/>
</dbReference>
<evidence type="ECO:0000256" key="9">
    <source>
        <dbReference type="ARBA" id="ARBA00023136"/>
    </source>
</evidence>
<dbReference type="InterPro" id="IPR000531">
    <property type="entry name" value="Beta-barrel_TonB"/>
</dbReference>
<evidence type="ECO:0000313" key="15">
    <source>
        <dbReference type="EMBL" id="PHZ85150.1"/>
    </source>
</evidence>
<dbReference type="AlphaFoldDB" id="A0A2G4YSC0"/>
<evidence type="ECO:0000256" key="6">
    <source>
        <dbReference type="ARBA" id="ARBA00023004"/>
    </source>
</evidence>
<evidence type="ECO:0000256" key="8">
    <source>
        <dbReference type="ARBA" id="ARBA00023077"/>
    </source>
</evidence>
<evidence type="ECO:0000256" key="11">
    <source>
        <dbReference type="PROSITE-ProRule" id="PRU01360"/>
    </source>
</evidence>
<proteinExistence type="inferred from homology"/>
<dbReference type="PANTHER" id="PTHR32552">
    <property type="entry name" value="FERRICHROME IRON RECEPTOR-RELATED"/>
    <property type="match status" value="1"/>
</dbReference>
<comment type="similarity">
    <text evidence="11 12">Belongs to the TonB-dependent receptor family.</text>
</comment>
<evidence type="ECO:0000256" key="1">
    <source>
        <dbReference type="ARBA" id="ARBA00004571"/>
    </source>
</evidence>
<organism evidence="15 16">
    <name type="scientific">Paremcibacter congregatus</name>
    <dbReference type="NCBI Taxonomy" id="2043170"/>
    <lineage>
        <taxon>Bacteria</taxon>
        <taxon>Pseudomonadati</taxon>
        <taxon>Pseudomonadota</taxon>
        <taxon>Alphaproteobacteria</taxon>
        <taxon>Emcibacterales</taxon>
        <taxon>Emcibacteraceae</taxon>
        <taxon>Paremcibacter</taxon>
    </lineage>
</organism>
<dbReference type="SUPFAM" id="SSF56935">
    <property type="entry name" value="Porins"/>
    <property type="match status" value="1"/>
</dbReference>
<evidence type="ECO:0000313" key="16">
    <source>
        <dbReference type="Proteomes" id="UP000229730"/>
    </source>
</evidence>
<gene>
    <name evidence="15" type="ORF">CRD36_06975</name>
</gene>
<evidence type="ECO:0000259" key="14">
    <source>
        <dbReference type="Pfam" id="PF07715"/>
    </source>
</evidence>
<dbReference type="GO" id="GO:0006826">
    <property type="term" value="P:iron ion transport"/>
    <property type="evidence" value="ECO:0007669"/>
    <property type="project" value="UniProtKB-KW"/>
</dbReference>
<dbReference type="Gene3D" id="2.40.170.20">
    <property type="entry name" value="TonB-dependent receptor, beta-barrel domain"/>
    <property type="match status" value="2"/>
</dbReference>
<keyword evidence="9 11" id="KW-0472">Membrane</keyword>
<keyword evidence="3 11" id="KW-1134">Transmembrane beta strand</keyword>
<feature type="domain" description="TonB-dependent receptor plug" evidence="14">
    <location>
        <begin position="45"/>
        <end position="152"/>
    </location>
</feature>
<dbReference type="PANTHER" id="PTHR32552:SF81">
    <property type="entry name" value="TONB-DEPENDENT OUTER MEMBRANE RECEPTOR"/>
    <property type="match status" value="1"/>
</dbReference>
<dbReference type="GO" id="GO:0009279">
    <property type="term" value="C:cell outer membrane"/>
    <property type="evidence" value="ECO:0007669"/>
    <property type="project" value="UniProtKB-SubCell"/>
</dbReference>
<evidence type="ECO:0000256" key="3">
    <source>
        <dbReference type="ARBA" id="ARBA00022452"/>
    </source>
</evidence>
<keyword evidence="5 11" id="KW-0812">Transmembrane</keyword>
<dbReference type="InterPro" id="IPR012910">
    <property type="entry name" value="Plug_dom"/>
</dbReference>
<dbReference type="EMBL" id="PDEM01000016">
    <property type="protein sequence ID" value="PHZ85150.1"/>
    <property type="molecule type" value="Genomic_DNA"/>
</dbReference>
<dbReference type="InParanoid" id="A0A2G4YSC0"/>
<keyword evidence="2 11" id="KW-0813">Transport</keyword>
<keyword evidence="10 11" id="KW-0998">Cell outer membrane</keyword>
<dbReference type="Pfam" id="PF07715">
    <property type="entry name" value="Plug"/>
    <property type="match status" value="1"/>
</dbReference>
<comment type="subcellular location">
    <subcellularLocation>
        <location evidence="1 11">Cell outer membrane</location>
        <topology evidence="1 11">Multi-pass membrane protein</topology>
    </subcellularLocation>
</comment>
<dbReference type="InterPro" id="IPR039426">
    <property type="entry name" value="TonB-dep_rcpt-like"/>
</dbReference>
<dbReference type="PROSITE" id="PS52016">
    <property type="entry name" value="TONB_DEPENDENT_REC_3"/>
    <property type="match status" value="1"/>
</dbReference>
<comment type="caution">
    <text evidence="15">The sequence shown here is derived from an EMBL/GenBank/DDBJ whole genome shotgun (WGS) entry which is preliminary data.</text>
</comment>
<reference evidence="15 16" key="1">
    <citation type="submission" date="2017-10" db="EMBL/GenBank/DDBJ databases">
        <title>Frigbacter circumglobatus gen. nov. sp. nov., isolated from sediment cultured in situ.</title>
        <authorList>
            <person name="Zhao Z."/>
        </authorList>
    </citation>
    <scope>NUCLEOTIDE SEQUENCE [LARGE SCALE GENOMIC DNA]</scope>
    <source>
        <strain evidence="15 16">ZYL</strain>
    </source>
</reference>
<keyword evidence="4" id="KW-0410">Iron transport</keyword>
<keyword evidence="6" id="KW-0408">Iron</keyword>
<keyword evidence="15" id="KW-0675">Receptor</keyword>
<evidence type="ECO:0000256" key="2">
    <source>
        <dbReference type="ARBA" id="ARBA00022448"/>
    </source>
</evidence>
<feature type="domain" description="TonB-dependent receptor-like beta-barrel" evidence="13">
    <location>
        <begin position="272"/>
        <end position="846"/>
    </location>
</feature>
<dbReference type="Proteomes" id="UP000229730">
    <property type="component" value="Unassembled WGS sequence"/>
</dbReference>
<evidence type="ECO:0000256" key="12">
    <source>
        <dbReference type="RuleBase" id="RU003357"/>
    </source>
</evidence>
<evidence type="ECO:0000256" key="4">
    <source>
        <dbReference type="ARBA" id="ARBA00022496"/>
    </source>
</evidence>
<evidence type="ECO:0000256" key="5">
    <source>
        <dbReference type="ARBA" id="ARBA00022692"/>
    </source>
</evidence>
<accession>A0A2G4YSC0</accession>
<keyword evidence="8 12" id="KW-0798">TonB box</keyword>
<evidence type="ECO:0000256" key="10">
    <source>
        <dbReference type="ARBA" id="ARBA00023237"/>
    </source>
</evidence>
<name>A0A2G4YSC0_9PROT</name>
<protein>
    <submittedName>
        <fullName evidence="15">TonB-dependent receptor</fullName>
    </submittedName>
</protein>
<keyword evidence="16" id="KW-1185">Reference proteome</keyword>